<reference evidence="6 7" key="1">
    <citation type="submission" date="2019-09" db="EMBL/GenBank/DDBJ databases">
        <title>Isolation and complete genome sequencing of Methylocystis species.</title>
        <authorList>
            <person name="Rumah B.L."/>
            <person name="Stead C.E."/>
            <person name="Stevens B.C."/>
            <person name="Minton N.P."/>
            <person name="Grosse-Honebrink A."/>
            <person name="Zhang Y."/>
        </authorList>
    </citation>
    <scope>NUCLEOTIDE SEQUENCE [LARGE SCALE GENOMIC DNA]</scope>
    <source>
        <strain evidence="6 7">BRCS2</strain>
        <plasmid evidence="6 7">unnamed1</plasmid>
    </source>
</reference>
<dbReference type="PANTHER" id="PTHR34298">
    <property type="entry name" value="SEGREGATION AND CONDENSATION PROTEIN B"/>
    <property type="match status" value="1"/>
</dbReference>
<evidence type="ECO:0000256" key="1">
    <source>
        <dbReference type="ARBA" id="ARBA00022490"/>
    </source>
</evidence>
<dbReference type="KEGG" id="mpar:F7D14_19805"/>
<dbReference type="AlphaFoldDB" id="A0A6B8MBT4"/>
<dbReference type="Proteomes" id="UP000422569">
    <property type="component" value="Plasmid unnamed1"/>
</dbReference>
<dbReference type="PANTHER" id="PTHR34298:SF2">
    <property type="entry name" value="SEGREGATION AND CONDENSATION PROTEIN B"/>
    <property type="match status" value="1"/>
</dbReference>
<name>A0A6B8MBT4_9HYPH</name>
<accession>A0A6B8MBT4</accession>
<keyword evidence="6" id="KW-0614">Plasmid</keyword>
<dbReference type="InterPro" id="IPR005234">
    <property type="entry name" value="ScpB_csome_segregation"/>
</dbReference>
<gene>
    <name evidence="6" type="ORF">F7D14_19805</name>
</gene>
<organism evidence="6 7">
    <name type="scientific">Methylocystis parvus</name>
    <dbReference type="NCBI Taxonomy" id="134"/>
    <lineage>
        <taxon>Bacteria</taxon>
        <taxon>Pseudomonadati</taxon>
        <taxon>Pseudomonadota</taxon>
        <taxon>Alphaproteobacteria</taxon>
        <taxon>Hyphomicrobiales</taxon>
        <taxon>Methylocystaceae</taxon>
        <taxon>Methylocystis</taxon>
    </lineage>
</organism>
<dbReference type="InterPro" id="IPR036390">
    <property type="entry name" value="WH_DNA-bd_sf"/>
</dbReference>
<evidence type="ECO:0000256" key="5">
    <source>
        <dbReference type="SAM" id="MobiDB-lite"/>
    </source>
</evidence>
<dbReference type="Pfam" id="PF04079">
    <property type="entry name" value="SMC_ScpB"/>
    <property type="match status" value="1"/>
</dbReference>
<keyword evidence="3" id="KW-0159">Chromosome partition</keyword>
<geneLocation type="plasmid" evidence="6">
    <name>unnamed1</name>
</geneLocation>
<dbReference type="GO" id="GO:0051301">
    <property type="term" value="P:cell division"/>
    <property type="evidence" value="ECO:0007669"/>
    <property type="project" value="UniProtKB-KW"/>
</dbReference>
<evidence type="ECO:0000256" key="3">
    <source>
        <dbReference type="ARBA" id="ARBA00022829"/>
    </source>
</evidence>
<keyword evidence="4" id="KW-0131">Cell cycle</keyword>
<sequence length="229" mass="25181">MGRPKRNDADAFFDSDLADLPVAARWREWMLRIEAAIFAATSPVPRETLARIVGDDARLDDLIADLQAELRARPYELAFVAGGYQLRTRPRFASAIRLAHGDRIEDAGPPALTRTEMLALAGIAYLQPATRAALSRHAGREISRDVLGALKRHGLIAAALRAPEPGAPLAWVTTGRFLEAFGLASLRELPDLERLQDEGFDPSNESRLDRLWPMVDADNEGEDGGSFEE</sequence>
<evidence type="ECO:0000256" key="4">
    <source>
        <dbReference type="ARBA" id="ARBA00023306"/>
    </source>
</evidence>
<proteinExistence type="predicted"/>
<feature type="region of interest" description="Disordered" evidence="5">
    <location>
        <begin position="196"/>
        <end position="229"/>
    </location>
</feature>
<keyword evidence="2" id="KW-0132">Cell division</keyword>
<keyword evidence="7" id="KW-1185">Reference proteome</keyword>
<dbReference type="SUPFAM" id="SSF46785">
    <property type="entry name" value="Winged helix' DNA-binding domain"/>
    <property type="match status" value="2"/>
</dbReference>
<dbReference type="Gene3D" id="1.10.10.10">
    <property type="entry name" value="Winged helix-like DNA-binding domain superfamily/Winged helix DNA-binding domain"/>
    <property type="match status" value="2"/>
</dbReference>
<evidence type="ECO:0000313" key="7">
    <source>
        <dbReference type="Proteomes" id="UP000422569"/>
    </source>
</evidence>
<evidence type="ECO:0000313" key="6">
    <source>
        <dbReference type="EMBL" id="QGM99855.1"/>
    </source>
</evidence>
<dbReference type="EMBL" id="CP044332">
    <property type="protein sequence ID" value="QGM99855.1"/>
    <property type="molecule type" value="Genomic_DNA"/>
</dbReference>
<dbReference type="GO" id="GO:0051304">
    <property type="term" value="P:chromosome separation"/>
    <property type="evidence" value="ECO:0007669"/>
    <property type="project" value="InterPro"/>
</dbReference>
<dbReference type="RefSeq" id="WP_016919149.1">
    <property type="nucleotide sequence ID" value="NZ_CP044332.1"/>
</dbReference>
<protein>
    <submittedName>
        <fullName evidence="6">SMC-Scp complex subunit ScpB</fullName>
    </submittedName>
</protein>
<feature type="compositionally biased region" description="Acidic residues" evidence="5">
    <location>
        <begin position="217"/>
        <end position="229"/>
    </location>
</feature>
<dbReference type="InterPro" id="IPR036388">
    <property type="entry name" value="WH-like_DNA-bd_sf"/>
</dbReference>
<evidence type="ECO:0000256" key="2">
    <source>
        <dbReference type="ARBA" id="ARBA00022618"/>
    </source>
</evidence>
<keyword evidence="1" id="KW-0963">Cytoplasm</keyword>